<organism evidence="4">
    <name type="scientific">Onchocerca ochengi</name>
    <name type="common">Filarial nematode worm</name>
    <dbReference type="NCBI Taxonomy" id="42157"/>
    <lineage>
        <taxon>Eukaryota</taxon>
        <taxon>Metazoa</taxon>
        <taxon>Ecdysozoa</taxon>
        <taxon>Nematoda</taxon>
        <taxon>Chromadorea</taxon>
        <taxon>Rhabditida</taxon>
        <taxon>Spirurina</taxon>
        <taxon>Spiruromorpha</taxon>
        <taxon>Filarioidea</taxon>
        <taxon>Onchocercidae</taxon>
        <taxon>Onchocerca</taxon>
    </lineage>
</organism>
<evidence type="ECO:0000313" key="4">
    <source>
        <dbReference type="WBParaSite" id="nOo.2.0.1.t06484-RA"/>
    </source>
</evidence>
<dbReference type="EMBL" id="UYRW01002030">
    <property type="protein sequence ID" value="VDK82606.1"/>
    <property type="molecule type" value="Genomic_DNA"/>
</dbReference>
<gene>
    <name evidence="2" type="ORF">NOO_LOCUS6484</name>
</gene>
<name>A0A182EEH7_ONCOC</name>
<dbReference type="OrthoDB" id="9450922at2759"/>
<reference evidence="2 3" key="2">
    <citation type="submission" date="2018-08" db="EMBL/GenBank/DDBJ databases">
        <authorList>
            <person name="Laetsch R D."/>
            <person name="Stevens L."/>
            <person name="Kumar S."/>
            <person name="Blaxter L. M."/>
        </authorList>
    </citation>
    <scope>NUCLEOTIDE SEQUENCE [LARGE SCALE GENOMIC DNA]</scope>
</reference>
<keyword evidence="3" id="KW-1185">Reference proteome</keyword>
<reference evidence="4" key="1">
    <citation type="submission" date="2016-06" db="UniProtKB">
        <authorList>
            <consortium name="WormBaseParasite"/>
        </authorList>
    </citation>
    <scope>IDENTIFICATION</scope>
</reference>
<dbReference type="STRING" id="42157.A0A182EEH7"/>
<dbReference type="InterPro" id="IPR015496">
    <property type="entry name" value="Ubiquilin"/>
</dbReference>
<dbReference type="SMART" id="SM00213">
    <property type="entry name" value="UBQ"/>
    <property type="match status" value="1"/>
</dbReference>
<proteinExistence type="predicted"/>
<dbReference type="GO" id="GO:0031593">
    <property type="term" value="F:polyubiquitin modification-dependent protein binding"/>
    <property type="evidence" value="ECO:0007669"/>
    <property type="project" value="TreeGrafter"/>
</dbReference>
<dbReference type="GO" id="GO:0005829">
    <property type="term" value="C:cytosol"/>
    <property type="evidence" value="ECO:0007669"/>
    <property type="project" value="TreeGrafter"/>
</dbReference>
<protein>
    <submittedName>
        <fullName evidence="4">Ubiquitin-like domain-containing protein</fullName>
    </submittedName>
</protein>
<dbReference type="GO" id="GO:0006511">
    <property type="term" value="P:ubiquitin-dependent protein catabolic process"/>
    <property type="evidence" value="ECO:0007669"/>
    <property type="project" value="TreeGrafter"/>
</dbReference>
<evidence type="ECO:0000313" key="2">
    <source>
        <dbReference type="EMBL" id="VDK82606.1"/>
    </source>
</evidence>
<dbReference type="PROSITE" id="PS50053">
    <property type="entry name" value="UBIQUITIN_2"/>
    <property type="match status" value="1"/>
</dbReference>
<sequence length="114" mass="12904">MLVVITTDFIRALFGQCRDTRWFGPRMTDSGSDEEVQNKVNLKVKTTTEGYDITVPEKATILKVKTVLSTKINQPPEKLCLIFSGKILKDHETLTKLSIKDGMAIHLVIRNSQR</sequence>
<evidence type="ECO:0000259" key="1">
    <source>
        <dbReference type="PROSITE" id="PS50053"/>
    </source>
</evidence>
<dbReference type="SUPFAM" id="SSF54236">
    <property type="entry name" value="Ubiquitin-like"/>
    <property type="match status" value="1"/>
</dbReference>
<dbReference type="Pfam" id="PF00240">
    <property type="entry name" value="ubiquitin"/>
    <property type="match status" value="1"/>
</dbReference>
<dbReference type="InterPro" id="IPR000626">
    <property type="entry name" value="Ubiquitin-like_dom"/>
</dbReference>
<dbReference type="InterPro" id="IPR029071">
    <property type="entry name" value="Ubiquitin-like_domsf"/>
</dbReference>
<dbReference type="PANTHER" id="PTHR10677">
    <property type="entry name" value="UBIQUILIN"/>
    <property type="match status" value="1"/>
</dbReference>
<accession>A0A182EEH7</accession>
<evidence type="ECO:0000313" key="3">
    <source>
        <dbReference type="Proteomes" id="UP000271087"/>
    </source>
</evidence>
<dbReference type="Gene3D" id="3.10.20.90">
    <property type="entry name" value="Phosphatidylinositol 3-kinase Catalytic Subunit, Chain A, domain 1"/>
    <property type="match status" value="1"/>
</dbReference>
<dbReference type="WBParaSite" id="nOo.2.0.1.t06484-RA">
    <property type="protein sequence ID" value="nOo.2.0.1.t06484-RA"/>
    <property type="gene ID" value="nOo.2.0.1.g06484"/>
</dbReference>
<feature type="domain" description="Ubiquitin-like" evidence="1">
    <location>
        <begin position="40"/>
        <end position="110"/>
    </location>
</feature>
<dbReference type="PANTHER" id="PTHR10677:SF3">
    <property type="entry name" value="FI07626P-RELATED"/>
    <property type="match status" value="1"/>
</dbReference>
<dbReference type="AlphaFoldDB" id="A0A182EEH7"/>
<dbReference type="Proteomes" id="UP000271087">
    <property type="component" value="Unassembled WGS sequence"/>
</dbReference>